<dbReference type="SUPFAM" id="SSF48726">
    <property type="entry name" value="Immunoglobulin"/>
    <property type="match status" value="2"/>
</dbReference>
<feature type="domain" description="Ig-like" evidence="2">
    <location>
        <begin position="159"/>
        <end position="269"/>
    </location>
</feature>
<evidence type="ECO:0000259" key="2">
    <source>
        <dbReference type="PROSITE" id="PS50835"/>
    </source>
</evidence>
<dbReference type="FunFam" id="2.60.40.10:FF:000129">
    <property type="entry name" value="CLUMA_CG018772, isoform A"/>
    <property type="match status" value="1"/>
</dbReference>
<feature type="chain" id="PRO_5026997965" evidence="1">
    <location>
        <begin position="41"/>
        <end position="307"/>
    </location>
</feature>
<sequence length="307" mass="33136">MSFKRIELAGVSWNNDATMINMKFFRVFLALLGGTHVLCAQPSASPTVKSTGGSSLASVVAGSKPLNKPDFDDIAPRNVTAIVGQTAELNCFVKHPGDRVVSWIRKRDLHILTSSIYAYTGDERFSVKHPEASDEWTLKIDYVQQRDAGVYECQVNTEPKLNLAFVLRVEAAQAKILGPEEVYVKKGSTISLTCTVNVQSTPPSSVSWHHGGAVVDFDSPSVHRRGGVSLETEKTESGTTSRLLVTQARLTDSGNYTCIPSNANPASVMVHVLNGEHPAAMQHGGSCGVTPTILLATFTLVISNLLR</sequence>
<feature type="signal peptide" evidence="1">
    <location>
        <begin position="1"/>
        <end position="40"/>
    </location>
</feature>
<dbReference type="InterPro" id="IPR013106">
    <property type="entry name" value="Ig_V-set"/>
</dbReference>
<dbReference type="InterPro" id="IPR003598">
    <property type="entry name" value="Ig_sub2"/>
</dbReference>
<dbReference type="SMART" id="SM00408">
    <property type="entry name" value="IGc2"/>
    <property type="match status" value="2"/>
</dbReference>
<dbReference type="RefSeq" id="XP_033346477.1">
    <property type="nucleotide sequence ID" value="XM_033490586.1"/>
</dbReference>
<dbReference type="GO" id="GO:0050808">
    <property type="term" value="P:synapse organization"/>
    <property type="evidence" value="ECO:0007669"/>
    <property type="project" value="TreeGrafter"/>
</dbReference>
<dbReference type="Proteomes" id="UP000504631">
    <property type="component" value="Unplaced"/>
</dbReference>
<evidence type="ECO:0000313" key="3">
    <source>
        <dbReference type="Proteomes" id="UP000504631"/>
    </source>
</evidence>
<accession>A0A6J3K0A1</accession>
<dbReference type="InterPro" id="IPR036179">
    <property type="entry name" value="Ig-like_dom_sf"/>
</dbReference>
<dbReference type="PANTHER" id="PTHR23279">
    <property type="entry name" value="DEFECTIVE PROBOSCIS EXTENSION RESPONSE DPR -RELATED"/>
    <property type="match status" value="1"/>
</dbReference>
<proteinExistence type="predicted"/>
<dbReference type="InterPro" id="IPR013783">
    <property type="entry name" value="Ig-like_fold"/>
</dbReference>
<dbReference type="InterPro" id="IPR037448">
    <property type="entry name" value="Zig-8"/>
</dbReference>
<keyword evidence="1" id="KW-0732">Signal</keyword>
<dbReference type="AlphaFoldDB" id="A0A6J3K0A1"/>
<dbReference type="InterPro" id="IPR007110">
    <property type="entry name" value="Ig-like_dom"/>
</dbReference>
<organism evidence="3 4">
    <name type="scientific">Bombus vosnesenskii</name>
    <dbReference type="NCBI Taxonomy" id="207650"/>
    <lineage>
        <taxon>Eukaryota</taxon>
        <taxon>Metazoa</taxon>
        <taxon>Ecdysozoa</taxon>
        <taxon>Arthropoda</taxon>
        <taxon>Hexapoda</taxon>
        <taxon>Insecta</taxon>
        <taxon>Pterygota</taxon>
        <taxon>Neoptera</taxon>
        <taxon>Endopterygota</taxon>
        <taxon>Hymenoptera</taxon>
        <taxon>Apocrita</taxon>
        <taxon>Aculeata</taxon>
        <taxon>Apoidea</taxon>
        <taxon>Anthophila</taxon>
        <taxon>Apidae</taxon>
        <taxon>Bombus</taxon>
        <taxon>Pyrobombus</taxon>
    </lineage>
</organism>
<name>A0A6J3K0A1_9HYME</name>
<dbReference type="Gene3D" id="2.60.40.10">
    <property type="entry name" value="Immunoglobulins"/>
    <property type="match status" value="2"/>
</dbReference>
<dbReference type="PANTHER" id="PTHR23279:SF6">
    <property type="entry name" value="DEFECTIVE PROBOSCIS EXTENSION RESPONSE 7, ISOFORM F"/>
    <property type="match status" value="1"/>
</dbReference>
<gene>
    <name evidence="4" type="primary">LOC117231797</name>
</gene>
<reference evidence="4" key="1">
    <citation type="submission" date="2025-08" db="UniProtKB">
        <authorList>
            <consortium name="RefSeq"/>
        </authorList>
    </citation>
    <scope>IDENTIFICATION</scope>
    <source>
        <tissue evidence="4">Muscle</tissue>
    </source>
</reference>
<dbReference type="GeneID" id="117231797"/>
<dbReference type="InterPro" id="IPR003599">
    <property type="entry name" value="Ig_sub"/>
</dbReference>
<keyword evidence="3" id="KW-1185">Reference proteome</keyword>
<evidence type="ECO:0000256" key="1">
    <source>
        <dbReference type="SAM" id="SignalP"/>
    </source>
</evidence>
<dbReference type="Pfam" id="PF13927">
    <property type="entry name" value="Ig_3"/>
    <property type="match status" value="1"/>
</dbReference>
<dbReference type="FunFam" id="2.60.40.10:FF:000533">
    <property type="entry name" value="Uncharacterized protein, isoform A"/>
    <property type="match status" value="1"/>
</dbReference>
<feature type="domain" description="Ig-like" evidence="2">
    <location>
        <begin position="69"/>
        <end position="156"/>
    </location>
</feature>
<dbReference type="Pfam" id="PF07686">
    <property type="entry name" value="V-set"/>
    <property type="match status" value="1"/>
</dbReference>
<protein>
    <submittedName>
        <fullName evidence="4">Zwei Ig domain protein zig-8-like isoform X4</fullName>
    </submittedName>
</protein>
<evidence type="ECO:0000313" key="4">
    <source>
        <dbReference type="RefSeq" id="XP_033346477.1"/>
    </source>
</evidence>
<dbReference type="SMART" id="SM00409">
    <property type="entry name" value="IG"/>
    <property type="match status" value="2"/>
</dbReference>
<dbReference type="PROSITE" id="PS50835">
    <property type="entry name" value="IG_LIKE"/>
    <property type="match status" value="2"/>
</dbReference>
<dbReference type="GO" id="GO:0032589">
    <property type="term" value="C:neuron projection membrane"/>
    <property type="evidence" value="ECO:0007669"/>
    <property type="project" value="TreeGrafter"/>
</dbReference>